<proteinExistence type="inferred from homology"/>
<dbReference type="PANTHER" id="PTHR43765">
    <property type="entry name" value="2-DEHYDROPANTOATE 2-REDUCTASE-RELATED"/>
    <property type="match status" value="1"/>
</dbReference>
<dbReference type="EC" id="1.1.1.169" evidence="3 10"/>
<dbReference type="InterPro" id="IPR013328">
    <property type="entry name" value="6PGD_dom2"/>
</dbReference>
<gene>
    <name evidence="13" type="ORF">EPA99_07420</name>
</gene>
<comment type="caution">
    <text evidence="13">The sequence shown here is derived from an EMBL/GenBank/DDBJ whole genome shotgun (WGS) entry which is preliminary data.</text>
</comment>
<dbReference type="OrthoDB" id="6530772at2"/>
<evidence type="ECO:0000256" key="1">
    <source>
        <dbReference type="ARBA" id="ARBA00004994"/>
    </source>
</evidence>
<dbReference type="SUPFAM" id="SSF51735">
    <property type="entry name" value="NAD(P)-binding Rossmann-fold domains"/>
    <property type="match status" value="1"/>
</dbReference>
<dbReference type="PANTHER" id="PTHR43765:SF2">
    <property type="entry name" value="2-DEHYDROPANTOATE 2-REDUCTASE"/>
    <property type="match status" value="1"/>
</dbReference>
<dbReference type="AlphaFoldDB" id="A0A4Q1JW00"/>
<dbReference type="RefSeq" id="WP_129470575.1">
    <property type="nucleotide sequence ID" value="NZ_SAWZ01000003.1"/>
</dbReference>
<dbReference type="InterPro" id="IPR003710">
    <property type="entry name" value="ApbA"/>
</dbReference>
<keyword evidence="14" id="KW-1185">Reference proteome</keyword>
<dbReference type="GO" id="GO:0015940">
    <property type="term" value="P:pantothenate biosynthetic process"/>
    <property type="evidence" value="ECO:0007669"/>
    <property type="project" value="UniProtKB-UniPathway"/>
</dbReference>
<dbReference type="InterPro" id="IPR013752">
    <property type="entry name" value="KPA_reductase"/>
</dbReference>
<evidence type="ECO:0000256" key="9">
    <source>
        <dbReference type="ARBA" id="ARBA00048793"/>
    </source>
</evidence>
<dbReference type="UniPathway" id="UPA00028">
    <property type="reaction ID" value="UER00004"/>
</dbReference>
<evidence type="ECO:0000313" key="14">
    <source>
        <dbReference type="Proteomes" id="UP000289784"/>
    </source>
</evidence>
<dbReference type="GO" id="GO:0008677">
    <property type="term" value="F:2-dehydropantoate 2-reductase activity"/>
    <property type="evidence" value="ECO:0007669"/>
    <property type="project" value="UniProtKB-EC"/>
</dbReference>
<feature type="domain" description="Ketopantoate reductase C-terminal" evidence="12">
    <location>
        <begin position="171"/>
        <end position="293"/>
    </location>
</feature>
<evidence type="ECO:0000256" key="7">
    <source>
        <dbReference type="ARBA" id="ARBA00023002"/>
    </source>
</evidence>
<comment type="pathway">
    <text evidence="1 10">Cofactor biosynthesis; (R)-pantothenate biosynthesis; (R)-pantoate from 3-methyl-2-oxobutanoate: step 2/2.</text>
</comment>
<accession>A0A4Q1JW00</accession>
<feature type="domain" description="Ketopantoate reductase N-terminal" evidence="11">
    <location>
        <begin position="3"/>
        <end position="148"/>
    </location>
</feature>
<dbReference type="Gene3D" id="1.10.1040.10">
    <property type="entry name" value="N-(1-d-carboxylethyl)-l-norvaline Dehydrogenase, domain 2"/>
    <property type="match status" value="1"/>
</dbReference>
<dbReference type="GO" id="GO:0050661">
    <property type="term" value="F:NADP binding"/>
    <property type="evidence" value="ECO:0007669"/>
    <property type="project" value="TreeGrafter"/>
</dbReference>
<dbReference type="FunFam" id="1.10.1040.10:FF:000017">
    <property type="entry name" value="2-dehydropantoate 2-reductase"/>
    <property type="match status" value="1"/>
</dbReference>
<evidence type="ECO:0000256" key="4">
    <source>
        <dbReference type="ARBA" id="ARBA00019465"/>
    </source>
</evidence>
<organism evidence="13 14">
    <name type="scientific">Pseudoxanthomonas composti</name>
    <dbReference type="NCBI Taxonomy" id="2137479"/>
    <lineage>
        <taxon>Bacteria</taxon>
        <taxon>Pseudomonadati</taxon>
        <taxon>Pseudomonadota</taxon>
        <taxon>Gammaproteobacteria</taxon>
        <taxon>Lysobacterales</taxon>
        <taxon>Lysobacteraceae</taxon>
        <taxon>Pseudoxanthomonas</taxon>
    </lineage>
</organism>
<keyword evidence="6 10" id="KW-0521">NADP</keyword>
<dbReference type="NCBIfam" id="TIGR00745">
    <property type="entry name" value="apbA_panE"/>
    <property type="match status" value="1"/>
</dbReference>
<dbReference type="Gene3D" id="3.40.50.720">
    <property type="entry name" value="NAD(P)-binding Rossmann-like Domain"/>
    <property type="match status" value="1"/>
</dbReference>
<dbReference type="EMBL" id="SAWZ01000003">
    <property type="protein sequence ID" value="RXR06468.1"/>
    <property type="molecule type" value="Genomic_DNA"/>
</dbReference>
<dbReference type="GO" id="GO:0005737">
    <property type="term" value="C:cytoplasm"/>
    <property type="evidence" value="ECO:0007669"/>
    <property type="project" value="TreeGrafter"/>
</dbReference>
<sequence>MKIAVMGAGAVGSYYGAMLARAGHAVTLIGRPALVQAVRADGLLLESAHFTGRVMLEADSRPEAVAGAGLVLVCVKSGDTATAAAQIAAHVDPAAVVLSLQNGVDNADTLGQVLGRPVVPAVVYVATDVPTPGHVRHHGRGELVIGPSESSERIAALLREAAIPTTVSAQVRDALWAKLVINCVYNALSAISQLPYGELVRGQGVLAVMRDVYGECIAVARADGVQLPGDLWSEVMAIAEHMAGQRSSTAQDLRRGKPSEIDYLNGTIVRLGRQAGIATPVNHTLLTLVRLLETSAR</sequence>
<evidence type="ECO:0000256" key="10">
    <source>
        <dbReference type="RuleBase" id="RU362068"/>
    </source>
</evidence>
<dbReference type="SUPFAM" id="SSF48179">
    <property type="entry name" value="6-phosphogluconate dehydrogenase C-terminal domain-like"/>
    <property type="match status" value="1"/>
</dbReference>
<name>A0A4Q1JW00_9GAMM</name>
<comment type="function">
    <text evidence="10">Catalyzes the NADPH-dependent reduction of ketopantoate into pantoic acid.</text>
</comment>
<reference evidence="13 14" key="1">
    <citation type="submission" date="2019-01" db="EMBL/GenBank/DDBJ databases">
        <title>Pseudoxanthomonas composti sp. nov., isolated from compost.</title>
        <authorList>
            <person name="Yang G."/>
        </authorList>
    </citation>
    <scope>NUCLEOTIDE SEQUENCE [LARGE SCALE GENOMIC DNA]</scope>
    <source>
        <strain evidence="13 14">GSS15</strain>
    </source>
</reference>
<evidence type="ECO:0000259" key="12">
    <source>
        <dbReference type="Pfam" id="PF08546"/>
    </source>
</evidence>
<evidence type="ECO:0000256" key="5">
    <source>
        <dbReference type="ARBA" id="ARBA00022655"/>
    </source>
</evidence>
<comment type="catalytic activity">
    <reaction evidence="9 10">
        <text>(R)-pantoate + NADP(+) = 2-dehydropantoate + NADPH + H(+)</text>
        <dbReference type="Rhea" id="RHEA:16233"/>
        <dbReference type="ChEBI" id="CHEBI:11561"/>
        <dbReference type="ChEBI" id="CHEBI:15378"/>
        <dbReference type="ChEBI" id="CHEBI:15980"/>
        <dbReference type="ChEBI" id="CHEBI:57783"/>
        <dbReference type="ChEBI" id="CHEBI:58349"/>
        <dbReference type="EC" id="1.1.1.169"/>
    </reaction>
</comment>
<dbReference type="InterPro" id="IPR008927">
    <property type="entry name" value="6-PGluconate_DH-like_C_sf"/>
</dbReference>
<dbReference type="Proteomes" id="UP000289784">
    <property type="component" value="Unassembled WGS sequence"/>
</dbReference>
<dbReference type="Pfam" id="PF08546">
    <property type="entry name" value="ApbA_C"/>
    <property type="match status" value="1"/>
</dbReference>
<evidence type="ECO:0000256" key="6">
    <source>
        <dbReference type="ARBA" id="ARBA00022857"/>
    </source>
</evidence>
<dbReference type="Pfam" id="PF02558">
    <property type="entry name" value="ApbA"/>
    <property type="match status" value="1"/>
</dbReference>
<dbReference type="InterPro" id="IPR013332">
    <property type="entry name" value="KPR_N"/>
</dbReference>
<evidence type="ECO:0000256" key="2">
    <source>
        <dbReference type="ARBA" id="ARBA00007870"/>
    </source>
</evidence>
<protein>
    <recommendedName>
        <fullName evidence="4 10">2-dehydropantoate 2-reductase</fullName>
        <ecNumber evidence="3 10">1.1.1.169</ecNumber>
    </recommendedName>
    <alternativeName>
        <fullName evidence="8 10">Ketopantoate reductase</fullName>
    </alternativeName>
</protein>
<dbReference type="InterPro" id="IPR050838">
    <property type="entry name" value="Ketopantoate_reductase"/>
</dbReference>
<evidence type="ECO:0000313" key="13">
    <source>
        <dbReference type="EMBL" id="RXR06468.1"/>
    </source>
</evidence>
<evidence type="ECO:0000256" key="3">
    <source>
        <dbReference type="ARBA" id="ARBA00013014"/>
    </source>
</evidence>
<comment type="similarity">
    <text evidence="2 10">Belongs to the ketopantoate reductase family.</text>
</comment>
<evidence type="ECO:0000259" key="11">
    <source>
        <dbReference type="Pfam" id="PF02558"/>
    </source>
</evidence>
<dbReference type="InterPro" id="IPR036291">
    <property type="entry name" value="NAD(P)-bd_dom_sf"/>
</dbReference>
<keyword evidence="7 10" id="KW-0560">Oxidoreductase</keyword>
<keyword evidence="5 10" id="KW-0566">Pantothenate biosynthesis</keyword>
<evidence type="ECO:0000256" key="8">
    <source>
        <dbReference type="ARBA" id="ARBA00032024"/>
    </source>
</evidence>